<dbReference type="GO" id="GO:0008253">
    <property type="term" value="F:5'-nucleotidase activity"/>
    <property type="evidence" value="ECO:0007669"/>
    <property type="project" value="UniProtKB-EC"/>
</dbReference>
<keyword evidence="4" id="KW-0479">Metal-binding</keyword>
<accession>A0A540VND8</accession>
<evidence type="ECO:0000256" key="5">
    <source>
        <dbReference type="ARBA" id="ARBA00022801"/>
    </source>
</evidence>
<dbReference type="PROSITE" id="PS51257">
    <property type="entry name" value="PROKAR_LIPOPROTEIN"/>
    <property type="match status" value="1"/>
</dbReference>
<dbReference type="InterPro" id="IPR030048">
    <property type="entry name" value="SurE"/>
</dbReference>
<evidence type="ECO:0000259" key="6">
    <source>
        <dbReference type="Pfam" id="PF01975"/>
    </source>
</evidence>
<keyword evidence="8" id="KW-1185">Reference proteome</keyword>
<feature type="domain" description="Survival protein SurE-like phosphatase/nucleotidase" evidence="6">
    <location>
        <begin position="9"/>
        <end position="206"/>
    </location>
</feature>
<comment type="similarity">
    <text evidence="2">Belongs to the SurE nucleotidase family.</text>
</comment>
<organism evidence="7 8">
    <name type="scientific">Litorilinea aerophila</name>
    <dbReference type="NCBI Taxonomy" id="1204385"/>
    <lineage>
        <taxon>Bacteria</taxon>
        <taxon>Bacillati</taxon>
        <taxon>Chloroflexota</taxon>
        <taxon>Caldilineae</taxon>
        <taxon>Caldilineales</taxon>
        <taxon>Caldilineaceae</taxon>
        <taxon>Litorilinea</taxon>
    </lineage>
</organism>
<proteinExistence type="inferred from homology"/>
<dbReference type="Gene3D" id="3.40.1210.10">
    <property type="entry name" value="Survival protein SurE-like phosphatase/nucleotidase"/>
    <property type="match status" value="1"/>
</dbReference>
<dbReference type="InParanoid" id="A0A540VND8"/>
<keyword evidence="5" id="KW-0378">Hydrolase</keyword>
<sequence>MTTSPRPLILITNDDGIDSLGLLAAVAACAPLGDLLIAAPAGQQTAAGRSKPPGNGGRILARRLEVAGQTFQAYAVEASPAQVVEHALVELAPPLARPVALAVSGINYGENLGEGITVSGTVGAAMEAASFRIPALAVSLQTSPEHYLNHVAAVDFGAAAHFTRRFAAAILAQGLPDGVDLLKIDVPGQATPATPFRWTRLSRQRYFYPVPPRRRRLDEPAAMGFEARLDPARLEPDSDIRAVALDGVVSVTPLSLDFTARVARARLQAWQADGQPDSSA</sequence>
<dbReference type="PANTHER" id="PTHR30457">
    <property type="entry name" value="5'-NUCLEOTIDASE SURE"/>
    <property type="match status" value="1"/>
</dbReference>
<evidence type="ECO:0000313" key="8">
    <source>
        <dbReference type="Proteomes" id="UP000317371"/>
    </source>
</evidence>
<evidence type="ECO:0000256" key="3">
    <source>
        <dbReference type="ARBA" id="ARBA00012643"/>
    </source>
</evidence>
<reference evidence="7 8" key="1">
    <citation type="submission" date="2019-06" db="EMBL/GenBank/DDBJ databases">
        <title>Genome sequence of Litorilinea aerophila BAA-2444.</title>
        <authorList>
            <person name="Maclea K.S."/>
            <person name="Maurais E.G."/>
            <person name="Iannazzi L.C."/>
        </authorList>
    </citation>
    <scope>NUCLEOTIDE SEQUENCE [LARGE SCALE GENOMIC DNA]</scope>
    <source>
        <strain evidence="7 8">ATCC BAA-2444</strain>
    </source>
</reference>
<dbReference type="PANTHER" id="PTHR30457:SF0">
    <property type="entry name" value="PHOSPHATASE, PUTATIVE (AFU_ORTHOLOGUE AFUA_4G01070)-RELATED"/>
    <property type="match status" value="1"/>
</dbReference>
<comment type="catalytic activity">
    <reaction evidence="1">
        <text>a ribonucleoside 5'-phosphate + H2O = a ribonucleoside + phosphate</text>
        <dbReference type="Rhea" id="RHEA:12484"/>
        <dbReference type="ChEBI" id="CHEBI:15377"/>
        <dbReference type="ChEBI" id="CHEBI:18254"/>
        <dbReference type="ChEBI" id="CHEBI:43474"/>
        <dbReference type="ChEBI" id="CHEBI:58043"/>
        <dbReference type="EC" id="3.1.3.5"/>
    </reaction>
</comment>
<dbReference type="EMBL" id="VIGC01000002">
    <property type="protein sequence ID" value="TQE97663.1"/>
    <property type="molecule type" value="Genomic_DNA"/>
</dbReference>
<gene>
    <name evidence="7" type="ORF">FKZ61_01975</name>
</gene>
<dbReference type="Proteomes" id="UP000317371">
    <property type="component" value="Unassembled WGS sequence"/>
</dbReference>
<dbReference type="InterPro" id="IPR036523">
    <property type="entry name" value="SurE-like_sf"/>
</dbReference>
<dbReference type="OrthoDB" id="9780815at2"/>
<dbReference type="InterPro" id="IPR002828">
    <property type="entry name" value="SurE-like_Pase/nucleotidase"/>
</dbReference>
<dbReference type="RefSeq" id="WP_141608390.1">
    <property type="nucleotide sequence ID" value="NZ_VIGC02000002.1"/>
</dbReference>
<dbReference type="Pfam" id="PF01975">
    <property type="entry name" value="SurE"/>
    <property type="match status" value="1"/>
</dbReference>
<evidence type="ECO:0000313" key="7">
    <source>
        <dbReference type="EMBL" id="TQE97663.1"/>
    </source>
</evidence>
<dbReference type="GO" id="GO:0046872">
    <property type="term" value="F:metal ion binding"/>
    <property type="evidence" value="ECO:0007669"/>
    <property type="project" value="UniProtKB-KW"/>
</dbReference>
<name>A0A540VND8_9CHLR</name>
<dbReference type="AlphaFoldDB" id="A0A540VND8"/>
<evidence type="ECO:0000256" key="4">
    <source>
        <dbReference type="ARBA" id="ARBA00022723"/>
    </source>
</evidence>
<protein>
    <recommendedName>
        <fullName evidence="3">5'-nucleotidase</fullName>
        <ecNumber evidence="3">3.1.3.5</ecNumber>
    </recommendedName>
</protein>
<dbReference type="SUPFAM" id="SSF64167">
    <property type="entry name" value="SurE-like"/>
    <property type="match status" value="1"/>
</dbReference>
<dbReference type="EC" id="3.1.3.5" evidence="3"/>
<evidence type="ECO:0000256" key="1">
    <source>
        <dbReference type="ARBA" id="ARBA00000815"/>
    </source>
</evidence>
<evidence type="ECO:0000256" key="2">
    <source>
        <dbReference type="ARBA" id="ARBA00011062"/>
    </source>
</evidence>
<comment type="caution">
    <text evidence="7">The sequence shown here is derived from an EMBL/GenBank/DDBJ whole genome shotgun (WGS) entry which is preliminary data.</text>
</comment>